<dbReference type="Gene3D" id="3.90.1750.20">
    <property type="entry name" value="Putative Large Serine Recombinase, Chain B, Domain 2"/>
    <property type="match status" value="1"/>
</dbReference>
<proteinExistence type="predicted"/>
<protein>
    <submittedName>
        <fullName evidence="3">Recombinase family protein</fullName>
    </submittedName>
</protein>
<feature type="domain" description="Recombinase" evidence="2">
    <location>
        <begin position="174"/>
        <end position="299"/>
    </location>
</feature>
<dbReference type="InterPro" id="IPR006119">
    <property type="entry name" value="Resolv_N"/>
</dbReference>
<dbReference type="InterPro" id="IPR036162">
    <property type="entry name" value="Resolvase-like_N_sf"/>
</dbReference>
<dbReference type="PROSITE" id="PS51736">
    <property type="entry name" value="RECOMBINASES_3"/>
    <property type="match status" value="1"/>
</dbReference>
<dbReference type="Gene3D" id="3.40.50.1390">
    <property type="entry name" value="Resolvase, N-terminal catalytic domain"/>
    <property type="match status" value="1"/>
</dbReference>
<evidence type="ECO:0000313" key="3">
    <source>
        <dbReference type="EMBL" id="HIU41293.1"/>
    </source>
</evidence>
<dbReference type="PROSITE" id="PS51737">
    <property type="entry name" value="RECOMBINASE_DNA_BIND"/>
    <property type="match status" value="1"/>
</dbReference>
<dbReference type="InterPro" id="IPR050639">
    <property type="entry name" value="SSR_resolvase"/>
</dbReference>
<sequence length="563" mass="64834">MNRYERLNEERKIIEKRKRVAAYCRVSTDNEDQANSFESQQRYFKQYIERNPDWELYEIFADEGISGTSTKKRKEFNRMIACAKNGDFDLIITKEISRFARNTLDSIYYTRDLKKHGVGVIFMNDNINTLDGDAELRLAIMSSIAQEESRKTSERVKWGQKRQMEQGVVFGRSMLGYDVKDGKMTINEEGAKIVRLIFHKFVNEGKGTHVIARELREEGILPCRVKEWQNTVILRVIRNEKYCGDLVQKKTYTPDFLSHEKKYNRGQEEFVIIKDHHEPIVSRELFEEANRILDERSLSQEGKAKHSNRYPFSGKIKCGHCGASYVARYKTRKDGSKYKAWRCQEAAKHGSPHTDKAGNQIGCTGASIRNEDATHIMFLVTKELKLRQTKITKNLTSIIESIIAMDTTGTDIEKLKTQIATIEDKRTKLIDIYMSGDISKDEFSAARSKCDAEIAELQSVIDSIDKQQAMIRQQQELVQEIRDAINEIVCGVEYDDEFYKHILDKMVVNDKDNIDVYLNLLPMKWSYTVAKASKKALAPERNISGASVPMSVNAPFTTPSRML</sequence>
<dbReference type="Pfam" id="PF07508">
    <property type="entry name" value="Recombinase"/>
    <property type="match status" value="1"/>
</dbReference>
<evidence type="ECO:0000313" key="4">
    <source>
        <dbReference type="Proteomes" id="UP000824082"/>
    </source>
</evidence>
<dbReference type="Pfam" id="PF13408">
    <property type="entry name" value="Zn_ribbon_recom"/>
    <property type="match status" value="1"/>
</dbReference>
<reference evidence="3" key="2">
    <citation type="journal article" date="2021" name="PeerJ">
        <title>Extensive microbial diversity within the chicken gut microbiome revealed by metagenomics and culture.</title>
        <authorList>
            <person name="Gilroy R."/>
            <person name="Ravi A."/>
            <person name="Getino M."/>
            <person name="Pursley I."/>
            <person name="Horton D.L."/>
            <person name="Alikhan N.F."/>
            <person name="Baker D."/>
            <person name="Gharbi K."/>
            <person name="Hall N."/>
            <person name="Watson M."/>
            <person name="Adriaenssens E.M."/>
            <person name="Foster-Nyarko E."/>
            <person name="Jarju S."/>
            <person name="Secka A."/>
            <person name="Antonio M."/>
            <person name="Oren A."/>
            <person name="Chaudhuri R.R."/>
            <person name="La Ragione R."/>
            <person name="Hildebrand F."/>
            <person name="Pallen M.J."/>
        </authorList>
    </citation>
    <scope>NUCLEOTIDE SEQUENCE</scope>
    <source>
        <strain evidence="3">4509</strain>
    </source>
</reference>
<dbReference type="PANTHER" id="PTHR30461:SF23">
    <property type="entry name" value="DNA RECOMBINASE-RELATED"/>
    <property type="match status" value="1"/>
</dbReference>
<dbReference type="GO" id="GO:0000150">
    <property type="term" value="F:DNA strand exchange activity"/>
    <property type="evidence" value="ECO:0007669"/>
    <property type="project" value="InterPro"/>
</dbReference>
<accession>A0A9D1LHX1</accession>
<dbReference type="Proteomes" id="UP000824082">
    <property type="component" value="Unassembled WGS sequence"/>
</dbReference>
<dbReference type="InterPro" id="IPR038109">
    <property type="entry name" value="DNA_bind_recomb_sf"/>
</dbReference>
<dbReference type="EMBL" id="DVMX01000031">
    <property type="protein sequence ID" value="HIU41293.1"/>
    <property type="molecule type" value="Genomic_DNA"/>
</dbReference>
<dbReference type="AlphaFoldDB" id="A0A9D1LHX1"/>
<dbReference type="SUPFAM" id="SSF53041">
    <property type="entry name" value="Resolvase-like"/>
    <property type="match status" value="1"/>
</dbReference>
<dbReference type="PANTHER" id="PTHR30461">
    <property type="entry name" value="DNA-INVERTASE FROM LAMBDOID PROPHAGE"/>
    <property type="match status" value="1"/>
</dbReference>
<dbReference type="InterPro" id="IPR011109">
    <property type="entry name" value="DNA_bind_recombinase_dom"/>
</dbReference>
<feature type="domain" description="Resolvase/invertase-type recombinase catalytic" evidence="1">
    <location>
        <begin position="19"/>
        <end position="167"/>
    </location>
</feature>
<evidence type="ECO:0000259" key="1">
    <source>
        <dbReference type="PROSITE" id="PS51736"/>
    </source>
</evidence>
<reference evidence="3" key="1">
    <citation type="submission" date="2020-10" db="EMBL/GenBank/DDBJ databases">
        <authorList>
            <person name="Gilroy R."/>
        </authorList>
    </citation>
    <scope>NUCLEOTIDE SEQUENCE</scope>
    <source>
        <strain evidence="3">4509</strain>
    </source>
</reference>
<dbReference type="Pfam" id="PF00239">
    <property type="entry name" value="Resolvase"/>
    <property type="match status" value="1"/>
</dbReference>
<dbReference type="CDD" id="cd00338">
    <property type="entry name" value="Ser_Recombinase"/>
    <property type="match status" value="1"/>
</dbReference>
<dbReference type="SMART" id="SM00857">
    <property type="entry name" value="Resolvase"/>
    <property type="match status" value="1"/>
</dbReference>
<dbReference type="GO" id="GO:0003677">
    <property type="term" value="F:DNA binding"/>
    <property type="evidence" value="ECO:0007669"/>
    <property type="project" value="InterPro"/>
</dbReference>
<dbReference type="InterPro" id="IPR025827">
    <property type="entry name" value="Zn_ribbon_recom_dom"/>
</dbReference>
<organism evidence="3 4">
    <name type="scientific">Candidatus Egerieicola faecale</name>
    <dbReference type="NCBI Taxonomy" id="2840774"/>
    <lineage>
        <taxon>Bacteria</taxon>
        <taxon>Bacillati</taxon>
        <taxon>Bacillota</taxon>
        <taxon>Clostridia</taxon>
        <taxon>Eubacteriales</taxon>
        <taxon>Oscillospiraceae</taxon>
        <taxon>Oscillospiraceae incertae sedis</taxon>
        <taxon>Candidatus Egerieicola</taxon>
    </lineage>
</organism>
<evidence type="ECO:0000259" key="2">
    <source>
        <dbReference type="PROSITE" id="PS51737"/>
    </source>
</evidence>
<comment type="caution">
    <text evidence="3">The sequence shown here is derived from an EMBL/GenBank/DDBJ whole genome shotgun (WGS) entry which is preliminary data.</text>
</comment>
<gene>
    <name evidence="3" type="ORF">IAD19_01920</name>
</gene>
<name>A0A9D1LHX1_9FIRM</name>